<evidence type="ECO:0000256" key="5">
    <source>
        <dbReference type="ARBA" id="ARBA00022670"/>
    </source>
</evidence>
<feature type="active site" evidence="8">
    <location>
        <position position="360"/>
    </location>
</feature>
<keyword evidence="7 8" id="KW-0464">Manganese</keyword>
<comment type="function">
    <text evidence="8">Presumably involved in the processing and regular turnover of intracellular proteins. Catalyzes the removal of unsubstituted N-terminal amino acids from various peptides.</text>
</comment>
<feature type="binding site" evidence="8">
    <location>
        <position position="356"/>
    </location>
    <ligand>
        <name>Mn(2+)</name>
        <dbReference type="ChEBI" id="CHEBI:29035"/>
        <label>1</label>
    </ligand>
</feature>
<keyword evidence="6 8" id="KW-0378">Hydrolase</keyword>
<dbReference type="SUPFAM" id="SSF52949">
    <property type="entry name" value="Macro domain-like"/>
    <property type="match status" value="1"/>
</dbReference>
<feature type="domain" description="Cytosol aminopeptidase" evidence="9">
    <location>
        <begin position="354"/>
        <end position="361"/>
    </location>
</feature>
<protein>
    <recommendedName>
        <fullName evidence="8">Probable cytosol aminopeptidase</fullName>
        <ecNumber evidence="8">3.4.11.1</ecNumber>
    </recommendedName>
    <alternativeName>
        <fullName evidence="8">Leucine aminopeptidase</fullName>
        <shortName evidence="8">LAP</shortName>
        <ecNumber evidence="8">3.4.11.10</ecNumber>
    </alternativeName>
    <alternativeName>
        <fullName evidence="8">Leucyl aminopeptidase</fullName>
    </alternativeName>
</protein>
<dbReference type="CDD" id="cd00433">
    <property type="entry name" value="Peptidase_M17"/>
    <property type="match status" value="1"/>
</dbReference>
<name>A0A8J6TEM1_9BACT</name>
<feature type="binding site" evidence="8">
    <location>
        <position position="358"/>
    </location>
    <ligand>
        <name>Mn(2+)</name>
        <dbReference type="ChEBI" id="CHEBI:29035"/>
        <label>1</label>
    </ligand>
</feature>
<dbReference type="EMBL" id="JACNLK010000099">
    <property type="protein sequence ID" value="MBC8209394.1"/>
    <property type="molecule type" value="Genomic_DNA"/>
</dbReference>
<evidence type="ECO:0000313" key="10">
    <source>
        <dbReference type="EMBL" id="MBC8209394.1"/>
    </source>
</evidence>
<evidence type="ECO:0000256" key="7">
    <source>
        <dbReference type="ARBA" id="ARBA00023211"/>
    </source>
</evidence>
<dbReference type="Pfam" id="PF02789">
    <property type="entry name" value="Peptidase_M17_N"/>
    <property type="match status" value="1"/>
</dbReference>
<dbReference type="EC" id="3.4.11.10" evidence="8"/>
<dbReference type="InterPro" id="IPR008283">
    <property type="entry name" value="Peptidase_M17_N"/>
</dbReference>
<dbReference type="NCBIfam" id="NF002074">
    <property type="entry name" value="PRK00913.1-4"/>
    <property type="match status" value="1"/>
</dbReference>
<sequence length="510" mass="55042">MEATKLVLSGKNPETFKGDLLVYCLEQPTKGKVKADHPLINNWLKAHGKLGEFSGKTGETLVLYPDKNQDEGFKVKRLMFLGIGKSDKKLGTSELRERCRIAGGHVAAQAMRVKADKIMVCLPELDGIKAGDVAETIVEGVILGDYRFLKYKKEDKDEPSYNGLNELRLYSNDPTITVRKNMMSGLRSAQAACKARDMANEPGNGWTPASFAAVGRDLAEQYGLQCTVLERADMEHLGMGGLLAVNQGSVEPPKMVILEYNPPKKTQTLLLVGKGLTFDSGGVSIKPSAGMEDMKYDMCGGAAVLAMMQAVGEEQPDVGVIAIVPATDNMPSGAALKPGDIITHYNGITSEVVNTDAEGRLILADAMAYGIKKFKPDCVVDLATLTGAVIVGLGHHYTGLLGNNDELVKRLLRAGKRCGEPLWRLPLGSQYSKQIESKVADIKNTGGPGAGTITAAAYLEKFVGDTPWAHLDIAGTAWNYTEKSYVPQGPSGVGVRTLIEFIRRWRKTGI</sequence>
<dbReference type="Proteomes" id="UP000599024">
    <property type="component" value="Unassembled WGS sequence"/>
</dbReference>
<dbReference type="InterPro" id="IPR000819">
    <property type="entry name" value="Peptidase_M17_C"/>
</dbReference>
<dbReference type="PROSITE" id="PS00631">
    <property type="entry name" value="CYTOSOL_AP"/>
    <property type="match status" value="1"/>
</dbReference>
<comment type="similarity">
    <text evidence="3 8">Belongs to the peptidase M17 family.</text>
</comment>
<dbReference type="GO" id="GO:0005737">
    <property type="term" value="C:cytoplasm"/>
    <property type="evidence" value="ECO:0007669"/>
    <property type="project" value="UniProtKB-SubCell"/>
</dbReference>
<dbReference type="EC" id="3.4.11.1" evidence="8"/>
<feature type="binding site" evidence="8">
    <location>
        <position position="279"/>
    </location>
    <ligand>
        <name>Mn(2+)</name>
        <dbReference type="ChEBI" id="CHEBI:29035"/>
        <label>1</label>
    </ligand>
</feature>
<dbReference type="NCBIfam" id="NF002073">
    <property type="entry name" value="PRK00913.1-2"/>
    <property type="match status" value="1"/>
</dbReference>
<dbReference type="GO" id="GO:0030145">
    <property type="term" value="F:manganese ion binding"/>
    <property type="evidence" value="ECO:0007669"/>
    <property type="project" value="UniProtKB-UniRule"/>
</dbReference>
<dbReference type="InterPro" id="IPR011356">
    <property type="entry name" value="Leucine_aapep/pepB"/>
</dbReference>
<keyword evidence="4 8" id="KW-0031">Aminopeptidase</keyword>
<feature type="binding site" evidence="8">
    <location>
        <position position="274"/>
    </location>
    <ligand>
        <name>Mn(2+)</name>
        <dbReference type="ChEBI" id="CHEBI:29035"/>
        <label>2</label>
    </ligand>
</feature>
<keyword evidence="8" id="KW-0479">Metal-binding</keyword>
<evidence type="ECO:0000256" key="3">
    <source>
        <dbReference type="ARBA" id="ARBA00009528"/>
    </source>
</evidence>
<evidence type="ECO:0000259" key="9">
    <source>
        <dbReference type="PROSITE" id="PS00631"/>
    </source>
</evidence>
<evidence type="ECO:0000256" key="6">
    <source>
        <dbReference type="ARBA" id="ARBA00022801"/>
    </source>
</evidence>
<dbReference type="PANTHER" id="PTHR11963:SF23">
    <property type="entry name" value="CYTOSOL AMINOPEPTIDASE"/>
    <property type="match status" value="1"/>
</dbReference>
<dbReference type="InterPro" id="IPR043472">
    <property type="entry name" value="Macro_dom-like"/>
</dbReference>
<dbReference type="PANTHER" id="PTHR11963">
    <property type="entry name" value="LEUCINE AMINOPEPTIDASE-RELATED"/>
    <property type="match status" value="1"/>
</dbReference>
<feature type="binding site" evidence="8">
    <location>
        <position position="297"/>
    </location>
    <ligand>
        <name>Mn(2+)</name>
        <dbReference type="ChEBI" id="CHEBI:29035"/>
        <label>2</label>
    </ligand>
</feature>
<reference evidence="10 11" key="1">
    <citation type="submission" date="2020-08" db="EMBL/GenBank/DDBJ databases">
        <title>Bridging the membrane lipid divide: bacteria of the FCB group superphylum have the potential to synthesize archaeal ether lipids.</title>
        <authorList>
            <person name="Villanueva L."/>
            <person name="Von Meijenfeldt F.A.B."/>
            <person name="Westbye A.B."/>
            <person name="Yadav S."/>
            <person name="Hopmans E.C."/>
            <person name="Dutilh B.E."/>
            <person name="Sinninghe Damste J.S."/>
        </authorList>
    </citation>
    <scope>NUCLEOTIDE SEQUENCE [LARGE SCALE GENOMIC DNA]</scope>
    <source>
        <strain evidence="10">NIOZ-UU81</strain>
    </source>
</reference>
<dbReference type="PRINTS" id="PR00481">
    <property type="entry name" value="LAMNOPPTDASE"/>
</dbReference>
<comment type="cofactor">
    <cofactor evidence="8">
        <name>Mn(2+)</name>
        <dbReference type="ChEBI" id="CHEBI:29035"/>
    </cofactor>
    <text evidence="8">Binds 2 manganese ions per subunit.</text>
</comment>
<dbReference type="Gene3D" id="3.40.220.10">
    <property type="entry name" value="Leucine Aminopeptidase, subunit E, domain 1"/>
    <property type="match status" value="1"/>
</dbReference>
<dbReference type="InterPro" id="IPR023042">
    <property type="entry name" value="Peptidase_M17_leu_NH2_pept"/>
</dbReference>
<proteinExistence type="inferred from homology"/>
<dbReference type="SUPFAM" id="SSF53187">
    <property type="entry name" value="Zn-dependent exopeptidases"/>
    <property type="match status" value="1"/>
</dbReference>
<evidence type="ECO:0000256" key="8">
    <source>
        <dbReference type="HAMAP-Rule" id="MF_00181"/>
    </source>
</evidence>
<comment type="catalytic activity">
    <reaction evidence="1 8">
        <text>Release of an N-terminal amino acid, Xaa-|-Yaa-, in which Xaa is preferably Leu, but may be other amino acids including Pro although not Arg or Lys, and Yaa may be Pro. Amino acid amides and methyl esters are also readily hydrolyzed, but rates on arylamides are exceedingly low.</text>
        <dbReference type="EC" id="3.4.11.1"/>
    </reaction>
</comment>
<feature type="binding site" evidence="8">
    <location>
        <position position="358"/>
    </location>
    <ligand>
        <name>Mn(2+)</name>
        <dbReference type="ChEBI" id="CHEBI:29035"/>
        <label>2</label>
    </ligand>
</feature>
<comment type="catalytic activity">
    <reaction evidence="2 8">
        <text>Release of an N-terminal amino acid, preferentially leucine, but not glutamic or aspartic acids.</text>
        <dbReference type="EC" id="3.4.11.10"/>
    </reaction>
</comment>
<organism evidence="10 11">
    <name type="scientific">Candidatus Desulfatifera sulfidica</name>
    <dbReference type="NCBI Taxonomy" id="2841691"/>
    <lineage>
        <taxon>Bacteria</taxon>
        <taxon>Pseudomonadati</taxon>
        <taxon>Thermodesulfobacteriota</taxon>
        <taxon>Desulfobulbia</taxon>
        <taxon>Desulfobulbales</taxon>
        <taxon>Desulfobulbaceae</taxon>
        <taxon>Candidatus Desulfatifera</taxon>
    </lineage>
</organism>
<evidence type="ECO:0000256" key="2">
    <source>
        <dbReference type="ARBA" id="ARBA00000967"/>
    </source>
</evidence>
<dbReference type="GO" id="GO:0006508">
    <property type="term" value="P:proteolysis"/>
    <property type="evidence" value="ECO:0007669"/>
    <property type="project" value="UniProtKB-KW"/>
</dbReference>
<gene>
    <name evidence="8" type="primary">pepA</name>
    <name evidence="10" type="ORF">H8E79_09550</name>
</gene>
<comment type="subcellular location">
    <subcellularLocation>
        <location evidence="8">Cytoplasm</location>
    </subcellularLocation>
</comment>
<dbReference type="Gene3D" id="3.40.630.10">
    <property type="entry name" value="Zn peptidases"/>
    <property type="match status" value="1"/>
</dbReference>
<evidence type="ECO:0000313" key="11">
    <source>
        <dbReference type="Proteomes" id="UP000599024"/>
    </source>
</evidence>
<keyword evidence="8" id="KW-0963">Cytoplasm</keyword>
<evidence type="ECO:0000256" key="1">
    <source>
        <dbReference type="ARBA" id="ARBA00000135"/>
    </source>
</evidence>
<evidence type="ECO:0000256" key="4">
    <source>
        <dbReference type="ARBA" id="ARBA00022438"/>
    </source>
</evidence>
<feature type="binding site" evidence="8">
    <location>
        <position position="279"/>
    </location>
    <ligand>
        <name>Mn(2+)</name>
        <dbReference type="ChEBI" id="CHEBI:29035"/>
        <label>2</label>
    </ligand>
</feature>
<dbReference type="GO" id="GO:0070006">
    <property type="term" value="F:metalloaminopeptidase activity"/>
    <property type="evidence" value="ECO:0007669"/>
    <property type="project" value="InterPro"/>
</dbReference>
<comment type="caution">
    <text evidence="10">The sequence shown here is derived from an EMBL/GenBank/DDBJ whole genome shotgun (WGS) entry which is preliminary data.</text>
</comment>
<dbReference type="HAMAP" id="MF_00181">
    <property type="entry name" value="Cytosol_peptidase_M17"/>
    <property type="match status" value="1"/>
</dbReference>
<dbReference type="Pfam" id="PF00883">
    <property type="entry name" value="Peptidase_M17"/>
    <property type="match status" value="1"/>
</dbReference>
<feature type="active site" evidence="8">
    <location>
        <position position="286"/>
    </location>
</feature>
<dbReference type="AlphaFoldDB" id="A0A8J6TEM1"/>
<keyword evidence="5 8" id="KW-0645">Protease</keyword>
<dbReference type="NCBIfam" id="NF002083">
    <property type="entry name" value="PRK00913.3-5"/>
    <property type="match status" value="1"/>
</dbReference>
<accession>A0A8J6TEM1</accession>